<dbReference type="OMA" id="ASACMIV"/>
<evidence type="ECO:0008006" key="2">
    <source>
        <dbReference type="Google" id="ProtNLM"/>
    </source>
</evidence>
<accession>A0A1X7TZ97</accession>
<dbReference type="AlphaFoldDB" id="A0A1X7TZ97"/>
<evidence type="ECO:0000313" key="1">
    <source>
        <dbReference type="EnsemblMetazoa" id="Aqu2.1.20453_001"/>
    </source>
</evidence>
<dbReference type="InParanoid" id="A0A1X7TZ97"/>
<dbReference type="STRING" id="400682.A0A1X7TZ97"/>
<protein>
    <recommendedName>
        <fullName evidence="2">Transposase Helix-turn-helix domain-containing protein</fullName>
    </recommendedName>
</protein>
<name>A0A1X7TZ97_AMPQE</name>
<dbReference type="OrthoDB" id="5983017at2759"/>
<proteinExistence type="predicted"/>
<sequence>WYENFRVRRHTFKYLCKKLRPHIEKETTRLRYPISVELRVAVTLWFLATSTDYRTLSHLFGISKASACMIV</sequence>
<organism evidence="1">
    <name type="scientific">Amphimedon queenslandica</name>
    <name type="common">Sponge</name>
    <dbReference type="NCBI Taxonomy" id="400682"/>
    <lineage>
        <taxon>Eukaryota</taxon>
        <taxon>Metazoa</taxon>
        <taxon>Porifera</taxon>
        <taxon>Demospongiae</taxon>
        <taxon>Heteroscleromorpha</taxon>
        <taxon>Haplosclerida</taxon>
        <taxon>Niphatidae</taxon>
        <taxon>Amphimedon</taxon>
    </lineage>
</organism>
<dbReference type="EnsemblMetazoa" id="Aqu2.1.20453_001">
    <property type="protein sequence ID" value="Aqu2.1.20453_001"/>
    <property type="gene ID" value="Aqu2.1.20453"/>
</dbReference>
<reference evidence="1" key="1">
    <citation type="submission" date="2017-05" db="UniProtKB">
        <authorList>
            <consortium name="EnsemblMetazoa"/>
        </authorList>
    </citation>
    <scope>IDENTIFICATION</scope>
</reference>